<name>A0A6L2K8K5_TANCI</name>
<proteinExistence type="predicted"/>
<feature type="domain" description="Reverse transcriptase Ty1/copia-type" evidence="1">
    <location>
        <begin position="525"/>
        <end position="643"/>
    </location>
</feature>
<dbReference type="InterPro" id="IPR013103">
    <property type="entry name" value="RVT_2"/>
</dbReference>
<dbReference type="Pfam" id="PF07727">
    <property type="entry name" value="RVT_2"/>
    <property type="match status" value="2"/>
</dbReference>
<protein>
    <submittedName>
        <fullName evidence="2">Copia protein</fullName>
    </submittedName>
</protein>
<feature type="domain" description="Reverse transcriptase Ty1/copia-type" evidence="1">
    <location>
        <begin position="359"/>
        <end position="470"/>
    </location>
</feature>
<organism evidence="2">
    <name type="scientific">Tanacetum cinerariifolium</name>
    <name type="common">Dalmatian daisy</name>
    <name type="synonym">Chrysanthemum cinerariifolium</name>
    <dbReference type="NCBI Taxonomy" id="118510"/>
    <lineage>
        <taxon>Eukaryota</taxon>
        <taxon>Viridiplantae</taxon>
        <taxon>Streptophyta</taxon>
        <taxon>Embryophyta</taxon>
        <taxon>Tracheophyta</taxon>
        <taxon>Spermatophyta</taxon>
        <taxon>Magnoliopsida</taxon>
        <taxon>eudicotyledons</taxon>
        <taxon>Gunneridae</taxon>
        <taxon>Pentapetalae</taxon>
        <taxon>asterids</taxon>
        <taxon>campanulids</taxon>
        <taxon>Asterales</taxon>
        <taxon>Asteraceae</taxon>
        <taxon>Asteroideae</taxon>
        <taxon>Anthemideae</taxon>
        <taxon>Anthemidinae</taxon>
        <taxon>Tanacetum</taxon>
    </lineage>
</organism>
<dbReference type="EMBL" id="BKCJ010002030">
    <property type="protein sequence ID" value="GEU45753.1"/>
    <property type="molecule type" value="Genomic_DNA"/>
</dbReference>
<evidence type="ECO:0000259" key="1">
    <source>
        <dbReference type="Pfam" id="PF07727"/>
    </source>
</evidence>
<gene>
    <name evidence="2" type="ORF">Tci_017731</name>
</gene>
<evidence type="ECO:0000313" key="2">
    <source>
        <dbReference type="EMBL" id="GEU45753.1"/>
    </source>
</evidence>
<sequence>MLNKDNYVTCTSQLLRYAKSKPNAKLLVNSIIYGLYVRLMIVKPGDLDRDVLVVESFYEQTDDELTKKEARHMEADDQVIHTILMGLPEDTYAVVDSCDTAQKIWLRDLHEVDYNQLYDFLKMNQAKVDELRAERLAKTHDPLALMANSRNPHNYLVFLLGNQIGYNARQIAQNQNGYNAVQNVGIYVSLEFSNAVAAWAEGNGNGNNGNQIRCYNYRGLGIQLQAKEFDLMATTCDIDKINKVNANCILMANLQIVMISGTQTNKAHVYDSDGSVEDDSNVIPVDSNMAHNRGELEQHPTTIEETCAFFESLYYNLVIEVEKVNTVNRKMKETNADLTSELARYKGQEKFNQDEFGGVLKNKASLVSKGYRQEEGIDFQESFTHVARIEAIKIFVENTANKNMTIYQMDVKTTFLKGEQRKEVYVSQPEGFVDPDHPNHVYRLKKALYGLKQALRAYYDLLSKFLLSKNSPKVLLILHYSQGKKARIYSCMDSSDLVDTPMVNRTKLDVDLQVIPVDPTCYHVNQDEFGGVLKNKASLVSKGYRQEEGIDFQESFTHVARIEAIKIFVENTANKNMTIYQMDVKTTFLKGEQRKEVYVSQPEGFVDPDHPNHVYRLKKALYGLKQALRAYYDLLSKFLLSKNSPKVLLILHYSQGKKARIYSW</sequence>
<dbReference type="AlphaFoldDB" id="A0A6L2K8K5"/>
<reference evidence="2" key="1">
    <citation type="journal article" date="2019" name="Sci. Rep.">
        <title>Draft genome of Tanacetum cinerariifolium, the natural source of mosquito coil.</title>
        <authorList>
            <person name="Yamashiro T."/>
            <person name="Shiraishi A."/>
            <person name="Satake H."/>
            <person name="Nakayama K."/>
        </authorList>
    </citation>
    <scope>NUCLEOTIDE SEQUENCE</scope>
</reference>
<accession>A0A6L2K8K5</accession>
<comment type="caution">
    <text evidence="2">The sequence shown here is derived from an EMBL/GenBank/DDBJ whole genome shotgun (WGS) entry which is preliminary data.</text>
</comment>